<protein>
    <recommendedName>
        <fullName evidence="1">Histone deacetylase domain-containing protein</fullName>
    </recommendedName>
</protein>
<dbReference type="InterPro" id="IPR023696">
    <property type="entry name" value="Ureohydrolase_dom_sf"/>
</dbReference>
<dbReference type="Gene3D" id="3.40.800.20">
    <property type="entry name" value="Histone deacetylase domain"/>
    <property type="match status" value="1"/>
</dbReference>
<dbReference type="AlphaFoldDB" id="A0A382A3S4"/>
<dbReference type="Pfam" id="PF00850">
    <property type="entry name" value="Hist_deacetyl"/>
    <property type="match status" value="1"/>
</dbReference>
<dbReference type="InterPro" id="IPR023801">
    <property type="entry name" value="His_deacetylse_dom"/>
</dbReference>
<gene>
    <name evidence="2" type="ORF">METZ01_LOCUS148447</name>
</gene>
<feature type="non-terminal residue" evidence="2">
    <location>
        <position position="1"/>
    </location>
</feature>
<organism evidence="2">
    <name type="scientific">marine metagenome</name>
    <dbReference type="NCBI Taxonomy" id="408172"/>
    <lineage>
        <taxon>unclassified sequences</taxon>
        <taxon>metagenomes</taxon>
        <taxon>ecological metagenomes</taxon>
    </lineage>
</organism>
<dbReference type="EMBL" id="UINC01023605">
    <property type="protein sequence ID" value="SVA95593.1"/>
    <property type="molecule type" value="Genomic_DNA"/>
</dbReference>
<evidence type="ECO:0000259" key="1">
    <source>
        <dbReference type="Pfam" id="PF00850"/>
    </source>
</evidence>
<dbReference type="InterPro" id="IPR000286">
    <property type="entry name" value="HDACs"/>
</dbReference>
<dbReference type="PRINTS" id="PR01270">
    <property type="entry name" value="HDASUPER"/>
</dbReference>
<dbReference type="GO" id="GO:0004407">
    <property type="term" value="F:histone deacetylase activity"/>
    <property type="evidence" value="ECO:0007669"/>
    <property type="project" value="TreeGrafter"/>
</dbReference>
<feature type="domain" description="Histone deacetylase" evidence="1">
    <location>
        <begin position="23"/>
        <end position="272"/>
    </location>
</feature>
<dbReference type="GO" id="GO:0040029">
    <property type="term" value="P:epigenetic regulation of gene expression"/>
    <property type="evidence" value="ECO:0007669"/>
    <property type="project" value="TreeGrafter"/>
</dbReference>
<dbReference type="InterPro" id="IPR037138">
    <property type="entry name" value="His_deacetylse_dom_sf"/>
</dbReference>
<accession>A0A382A3S4</accession>
<proteinExistence type="predicted"/>
<evidence type="ECO:0000313" key="2">
    <source>
        <dbReference type="EMBL" id="SVA95593.1"/>
    </source>
</evidence>
<reference evidence="2" key="1">
    <citation type="submission" date="2018-05" db="EMBL/GenBank/DDBJ databases">
        <authorList>
            <person name="Lanie J.A."/>
            <person name="Ng W.-L."/>
            <person name="Kazmierczak K.M."/>
            <person name="Andrzejewski T.M."/>
            <person name="Davidsen T.M."/>
            <person name="Wayne K.J."/>
            <person name="Tettelin H."/>
            <person name="Glass J.I."/>
            <person name="Rusch D."/>
            <person name="Podicherti R."/>
            <person name="Tsui H.-C.T."/>
            <person name="Winkler M.E."/>
        </authorList>
    </citation>
    <scope>NUCLEOTIDE SEQUENCE</scope>
</reference>
<sequence length="308" mass="32417">VFYNPAYVAPNHVFDTTRKAAWIADAIHETGTPGVKLVDPTNLTGLAEQVIESTHDTEYIKALRTGEPEGLASSQGFAWDEGIWEMALNSTAGVLGAVTEALATGAASGSLSSGLHHARAGEGSGFCTVNGLAGAARHALGLVDGTVVVLDTDAHCGGGTHSLIGHEERIRHLDLSVSSFDSYEATGNNRLVLLTMDADRSGFDRRYLNELNGLLDRIPDDTGLVVYNAGMDPHPTVSSAALTQREDRVAEWCSANSVPAAFVLAGGYTHTMGEDELVDLHMKTIRAFSSAGPVLSDEGALTAEGTER</sequence>
<dbReference type="PANTHER" id="PTHR10625">
    <property type="entry name" value="HISTONE DEACETYLASE HDAC1-RELATED"/>
    <property type="match status" value="1"/>
</dbReference>
<dbReference type="PANTHER" id="PTHR10625:SF19">
    <property type="entry name" value="HISTONE DEACETYLASE 12"/>
    <property type="match status" value="1"/>
</dbReference>
<dbReference type="SUPFAM" id="SSF52768">
    <property type="entry name" value="Arginase/deacetylase"/>
    <property type="match status" value="1"/>
</dbReference>
<name>A0A382A3S4_9ZZZZ</name>